<gene>
    <name evidence="6" type="ORF">S01H1_14573</name>
</gene>
<evidence type="ECO:0008006" key="7">
    <source>
        <dbReference type="Google" id="ProtNLM"/>
    </source>
</evidence>
<feature type="domain" description="Alpha-D-phosphohexomutase alpha/beta/alpha" evidence="5">
    <location>
        <begin position="58"/>
        <end position="183"/>
    </location>
</feature>
<keyword evidence="3" id="KW-0413">Isomerase</keyword>
<dbReference type="Gene3D" id="3.40.120.10">
    <property type="entry name" value="Alpha-D-Glucose-1,6-Bisphosphate, subunit A, domain 3"/>
    <property type="match status" value="2"/>
</dbReference>
<reference evidence="6" key="1">
    <citation type="journal article" date="2014" name="Front. Microbiol.">
        <title>High frequency of phylogenetically diverse reductive dehalogenase-homologous genes in deep subseafloor sedimentary metagenomes.</title>
        <authorList>
            <person name="Kawai M."/>
            <person name="Futagami T."/>
            <person name="Toyoda A."/>
            <person name="Takaki Y."/>
            <person name="Nishi S."/>
            <person name="Hori S."/>
            <person name="Arai W."/>
            <person name="Tsubouchi T."/>
            <person name="Morono Y."/>
            <person name="Uchiyama I."/>
            <person name="Ito T."/>
            <person name="Fujiyama A."/>
            <person name="Inagaki F."/>
            <person name="Takami H."/>
        </authorList>
    </citation>
    <scope>NUCLEOTIDE SEQUENCE</scope>
    <source>
        <strain evidence="6">Expedition CK06-06</strain>
    </source>
</reference>
<keyword evidence="2" id="KW-0460">Magnesium</keyword>
<dbReference type="Pfam" id="PF02879">
    <property type="entry name" value="PGM_PMM_II"/>
    <property type="match status" value="1"/>
</dbReference>
<dbReference type="EMBL" id="BARS01007589">
    <property type="protein sequence ID" value="GAF67567.1"/>
    <property type="molecule type" value="Genomic_DNA"/>
</dbReference>
<evidence type="ECO:0000256" key="1">
    <source>
        <dbReference type="ARBA" id="ARBA00022723"/>
    </source>
</evidence>
<evidence type="ECO:0000256" key="2">
    <source>
        <dbReference type="ARBA" id="ARBA00022842"/>
    </source>
</evidence>
<dbReference type="SUPFAM" id="SSF53738">
    <property type="entry name" value="Phosphoglucomutase, first 3 domains"/>
    <property type="match status" value="2"/>
</dbReference>
<dbReference type="GO" id="GO:0046872">
    <property type="term" value="F:metal ion binding"/>
    <property type="evidence" value="ECO:0007669"/>
    <property type="project" value="UniProtKB-KW"/>
</dbReference>
<dbReference type="Pfam" id="PF02880">
    <property type="entry name" value="PGM_PMM_III"/>
    <property type="match status" value="1"/>
</dbReference>
<evidence type="ECO:0000256" key="3">
    <source>
        <dbReference type="ARBA" id="ARBA00023235"/>
    </source>
</evidence>
<comment type="caution">
    <text evidence="6">The sequence shown here is derived from an EMBL/GenBank/DDBJ whole genome shotgun (WGS) entry which is preliminary data.</text>
</comment>
<dbReference type="GO" id="GO:0008973">
    <property type="term" value="F:phosphopentomutase activity"/>
    <property type="evidence" value="ECO:0007669"/>
    <property type="project" value="TreeGrafter"/>
</dbReference>
<evidence type="ECO:0000313" key="6">
    <source>
        <dbReference type="EMBL" id="GAF67567.1"/>
    </source>
</evidence>
<name>X0RV04_9ZZZZ</name>
<dbReference type="GO" id="GO:0005975">
    <property type="term" value="P:carbohydrate metabolic process"/>
    <property type="evidence" value="ECO:0007669"/>
    <property type="project" value="InterPro"/>
</dbReference>
<protein>
    <recommendedName>
        <fullName evidence="7">Alpha-D-phosphohexomutase alpha/beta/alpha domain-containing protein</fullName>
    </recommendedName>
</protein>
<feature type="non-terminal residue" evidence="6">
    <location>
        <position position="1"/>
    </location>
</feature>
<dbReference type="InterPro" id="IPR005845">
    <property type="entry name" value="A-D-PHexomutase_a/b/a-II"/>
</dbReference>
<dbReference type="Gene3D" id="3.30.310.50">
    <property type="entry name" value="Alpha-D-phosphohexomutase, C-terminal domain"/>
    <property type="match status" value="1"/>
</dbReference>
<feature type="domain" description="Alpha-D-phosphohexomutase alpha/beta/alpha" evidence="4">
    <location>
        <begin position="1"/>
        <end position="50"/>
    </location>
</feature>
<keyword evidence="1" id="KW-0479">Metal-binding</keyword>
<dbReference type="AlphaFoldDB" id="X0RV04"/>
<evidence type="ECO:0000259" key="4">
    <source>
        <dbReference type="Pfam" id="PF02879"/>
    </source>
</evidence>
<dbReference type="PANTHER" id="PTHR45745:SF1">
    <property type="entry name" value="PHOSPHOGLUCOMUTASE 2B-RELATED"/>
    <property type="match status" value="1"/>
</dbReference>
<evidence type="ECO:0000259" key="5">
    <source>
        <dbReference type="Pfam" id="PF02880"/>
    </source>
</evidence>
<dbReference type="InterPro" id="IPR036900">
    <property type="entry name" value="A-D-PHexomutase_C_sf"/>
</dbReference>
<accession>X0RV04</accession>
<dbReference type="SUPFAM" id="SSF55957">
    <property type="entry name" value="Phosphoglucomutase, C-terminal domain"/>
    <property type="match status" value="1"/>
</dbReference>
<sequence>DGDFPTVEYPNPEEVNAMNMALELGKKVKADLVMGTDPDSDRLGVAVPEGDEYVIISGNRLGALIEDYMLSSLKETGKLPAKPAFVKTIVTTELQRSIAEEYGALCVDVLTGFKYIGDKIREFESQPDGPVFVVGGEESYGYLVHTDVRDKDAVSAATMSAEMALYHVSQGRSLMDQLRMLWKRHGYYEEMLMSNYFKGQEGGEIMSRMMEDLRSNPPNQFAGQDVVKVKDYKASTTTDTKSGKAEKDIDLPSANVLQFILADETIVTARPSGTEPKIKFYASCHTAPGMDLEKAKKITSEKIKHIRSELEKLVAAAK</sequence>
<organism evidence="6">
    <name type="scientific">marine sediment metagenome</name>
    <dbReference type="NCBI Taxonomy" id="412755"/>
    <lineage>
        <taxon>unclassified sequences</taxon>
        <taxon>metagenomes</taxon>
        <taxon>ecological metagenomes</taxon>
    </lineage>
</organism>
<dbReference type="InterPro" id="IPR005846">
    <property type="entry name" value="A-D-PHexomutase_a/b/a-III"/>
</dbReference>
<proteinExistence type="predicted"/>
<dbReference type="PANTHER" id="PTHR45745">
    <property type="entry name" value="PHOSPHOMANNOMUTASE 45A"/>
    <property type="match status" value="1"/>
</dbReference>
<dbReference type="InterPro" id="IPR016055">
    <property type="entry name" value="A-D-PHexomutase_a/b/a-I/II/III"/>
</dbReference>
<dbReference type="GO" id="GO:0006166">
    <property type="term" value="P:purine ribonucleoside salvage"/>
    <property type="evidence" value="ECO:0007669"/>
    <property type="project" value="TreeGrafter"/>
</dbReference>